<proteinExistence type="predicted"/>
<organism evidence="1 2">
    <name type="scientific">Candidatus Shapirobacteria bacterium GW2011_GWE1_38_10</name>
    <dbReference type="NCBI Taxonomy" id="1618488"/>
    <lineage>
        <taxon>Bacteria</taxon>
        <taxon>Candidatus Shapironibacteriota</taxon>
    </lineage>
</organism>
<comment type="caution">
    <text evidence="1">The sequence shown here is derived from an EMBL/GenBank/DDBJ whole genome shotgun (WGS) entry which is preliminary data.</text>
</comment>
<accession>A0A0G0KMX6</accession>
<dbReference type="Proteomes" id="UP000034231">
    <property type="component" value="Unassembled WGS sequence"/>
</dbReference>
<sequence length="103" mass="12017">MIIAAWMGITKIRYRNVDWDFVSGLITPTVMPTRAPQINADYPLWELLPYTGKDFVVDRYTEPLVLAIKTNINKNTVTQEVYKWLLENNVATESHKLVFEEKE</sequence>
<evidence type="ECO:0000313" key="1">
    <source>
        <dbReference type="EMBL" id="KKQ50524.1"/>
    </source>
</evidence>
<evidence type="ECO:0000313" key="2">
    <source>
        <dbReference type="Proteomes" id="UP000034231"/>
    </source>
</evidence>
<gene>
    <name evidence="1" type="ORF">US68_C0004G0006</name>
</gene>
<name>A0A0G0KMX6_9BACT</name>
<reference evidence="1 2" key="1">
    <citation type="journal article" date="2015" name="Nature">
        <title>rRNA introns, odd ribosomes, and small enigmatic genomes across a large radiation of phyla.</title>
        <authorList>
            <person name="Brown C.T."/>
            <person name="Hug L.A."/>
            <person name="Thomas B.C."/>
            <person name="Sharon I."/>
            <person name="Castelle C.J."/>
            <person name="Singh A."/>
            <person name="Wilkins M.J."/>
            <person name="Williams K.H."/>
            <person name="Banfield J.F."/>
        </authorList>
    </citation>
    <scope>NUCLEOTIDE SEQUENCE [LARGE SCALE GENOMIC DNA]</scope>
</reference>
<dbReference type="EMBL" id="LBTX01000004">
    <property type="protein sequence ID" value="KKQ50524.1"/>
    <property type="molecule type" value="Genomic_DNA"/>
</dbReference>
<protein>
    <submittedName>
        <fullName evidence="1">Uncharacterized protein</fullName>
    </submittedName>
</protein>
<dbReference type="AlphaFoldDB" id="A0A0G0KMX6"/>